<dbReference type="AlphaFoldDB" id="A0A2W5N3K4"/>
<evidence type="ECO:0000313" key="3">
    <source>
        <dbReference type="Proteomes" id="UP000249417"/>
    </source>
</evidence>
<comment type="caution">
    <text evidence="2">The sequence shown here is derived from an EMBL/GenBank/DDBJ whole genome shotgun (WGS) entry which is preliminary data.</text>
</comment>
<evidence type="ECO:0000256" key="1">
    <source>
        <dbReference type="SAM" id="Phobius"/>
    </source>
</evidence>
<sequence length="307" mass="34298">MKTGWQKTSLTWGKRLAIVVLILLAMSYGVLILAQRSKESLRLGLQDYLMEATGHQAEITHLAEANIVPQSVFKIQGILIRDKKDDKKVYASVKSAYISLPFFNMMFGRGVYSGFEMKGMEFASGYALPKKLTIDYAGVSDPSPETATPVFMIEGLYNDYPLLMTMQMSRKQGKGGYLYRFNEITPMTYKLGPLEGDADYVRSFTTLSLEKGRFVLDGHEVEFTATDLDTRPLKARLKGRIDGLDFNGTLIKTNESMVLTIAPANHDENTLKTLKNVISIFQKTLGLTPDDKTMTITINENGAKAEE</sequence>
<name>A0A2W5N3K4_9BACT</name>
<dbReference type="EMBL" id="QFQB01000051">
    <property type="protein sequence ID" value="PZQ45375.1"/>
    <property type="molecule type" value="Genomic_DNA"/>
</dbReference>
<reference evidence="2 3" key="1">
    <citation type="submission" date="2017-08" db="EMBL/GenBank/DDBJ databases">
        <title>Infants hospitalized years apart are colonized by the same room-sourced microbial strains.</title>
        <authorList>
            <person name="Brooks B."/>
            <person name="Olm M.R."/>
            <person name="Firek B.A."/>
            <person name="Baker R."/>
            <person name="Thomas B.C."/>
            <person name="Morowitz M.J."/>
            <person name="Banfield J.F."/>
        </authorList>
    </citation>
    <scope>NUCLEOTIDE SEQUENCE [LARGE SCALE GENOMIC DNA]</scope>
    <source>
        <strain evidence="2">S2_005_002_R2_29</strain>
    </source>
</reference>
<keyword evidence="1" id="KW-0812">Transmembrane</keyword>
<gene>
    <name evidence="2" type="ORF">DI551_07500</name>
</gene>
<dbReference type="Proteomes" id="UP000249417">
    <property type="component" value="Unassembled WGS sequence"/>
</dbReference>
<accession>A0A2W5N3K4</accession>
<keyword evidence="1" id="KW-0472">Membrane</keyword>
<protein>
    <submittedName>
        <fullName evidence="2">Uncharacterized protein</fullName>
    </submittedName>
</protein>
<keyword evidence="1" id="KW-1133">Transmembrane helix</keyword>
<proteinExistence type="predicted"/>
<feature type="transmembrane region" description="Helical" evidence="1">
    <location>
        <begin position="12"/>
        <end position="34"/>
    </location>
</feature>
<evidence type="ECO:0000313" key="2">
    <source>
        <dbReference type="EMBL" id="PZQ45375.1"/>
    </source>
</evidence>
<organism evidence="2 3">
    <name type="scientific">Micavibrio aeruginosavorus</name>
    <dbReference type="NCBI Taxonomy" id="349221"/>
    <lineage>
        <taxon>Bacteria</taxon>
        <taxon>Pseudomonadati</taxon>
        <taxon>Bdellovibrionota</taxon>
        <taxon>Bdellovibrionia</taxon>
        <taxon>Bdellovibrionales</taxon>
        <taxon>Pseudobdellovibrionaceae</taxon>
        <taxon>Micavibrio</taxon>
    </lineage>
</organism>